<sequence length="94" mass="10576">MEPEETEAGKCSRHRRPAKNCRACGTSARAQQQAAEAARRRAAQQAERDQFEELRREGAMRRAKADANPDGIQSAQQIARAAIRESLKRRESNK</sequence>
<dbReference type="Proteomes" id="UP000027178">
    <property type="component" value="Unassembled WGS sequence"/>
</dbReference>
<dbReference type="HOGENOM" id="CLU_2382293_0_0_11"/>
<dbReference type="RefSeq" id="WP_035862453.1">
    <property type="nucleotide sequence ID" value="NZ_KK853997.1"/>
</dbReference>
<dbReference type="AlphaFoldDB" id="A0A066Z5Y2"/>
<feature type="region of interest" description="Disordered" evidence="1">
    <location>
        <begin position="1"/>
        <end position="74"/>
    </location>
</feature>
<gene>
    <name evidence="2" type="ORF">KCH_25490</name>
</gene>
<evidence type="ECO:0000256" key="1">
    <source>
        <dbReference type="SAM" id="MobiDB-lite"/>
    </source>
</evidence>
<organism evidence="2 3">
    <name type="scientific">Kitasatospora cheerisanensis KCTC 2395</name>
    <dbReference type="NCBI Taxonomy" id="1348663"/>
    <lineage>
        <taxon>Bacteria</taxon>
        <taxon>Bacillati</taxon>
        <taxon>Actinomycetota</taxon>
        <taxon>Actinomycetes</taxon>
        <taxon>Kitasatosporales</taxon>
        <taxon>Streptomycetaceae</taxon>
        <taxon>Kitasatospora</taxon>
    </lineage>
</organism>
<keyword evidence="3" id="KW-1185">Reference proteome</keyword>
<name>A0A066Z5Y2_9ACTN</name>
<feature type="compositionally biased region" description="Basic and acidic residues" evidence="1">
    <location>
        <begin position="46"/>
        <end position="67"/>
    </location>
</feature>
<reference evidence="2 3" key="1">
    <citation type="submission" date="2014-05" db="EMBL/GenBank/DDBJ databases">
        <title>Draft Genome Sequence of Kitasatospora cheerisanensis KCTC 2395.</title>
        <authorList>
            <person name="Nam D.H."/>
        </authorList>
    </citation>
    <scope>NUCLEOTIDE SEQUENCE [LARGE SCALE GENOMIC DNA]</scope>
    <source>
        <strain evidence="2 3">KCTC 2395</strain>
    </source>
</reference>
<evidence type="ECO:0000313" key="3">
    <source>
        <dbReference type="Proteomes" id="UP000027178"/>
    </source>
</evidence>
<evidence type="ECO:0000313" key="2">
    <source>
        <dbReference type="EMBL" id="KDN85721.1"/>
    </source>
</evidence>
<dbReference type="EMBL" id="JNBY01000079">
    <property type="protein sequence ID" value="KDN85721.1"/>
    <property type="molecule type" value="Genomic_DNA"/>
</dbReference>
<comment type="caution">
    <text evidence="2">The sequence shown here is derived from an EMBL/GenBank/DDBJ whole genome shotgun (WGS) entry which is preliminary data.</text>
</comment>
<accession>A0A066Z5Y2</accession>
<protein>
    <submittedName>
        <fullName evidence="2">Uncharacterized protein</fullName>
    </submittedName>
</protein>
<proteinExistence type="predicted"/>